<dbReference type="PANTHER" id="PTHR22950:SF666">
    <property type="entry name" value="VACUOLAR AMINO ACID TRANSPORTER 4"/>
    <property type="match status" value="1"/>
</dbReference>
<accession>A0A0L0NYV7</accession>
<dbReference type="VEuPathDB" id="FungiDB:CJJ07_003728"/>
<dbReference type="AlphaFoldDB" id="A0A0L0NYV7"/>
<keyword evidence="5 7" id="KW-0472">Membrane</keyword>
<evidence type="ECO:0000313" key="10">
    <source>
        <dbReference type="Proteomes" id="UP000037122"/>
    </source>
</evidence>
<gene>
    <name evidence="9" type="ORF">QG37_04216</name>
</gene>
<dbReference type="VEuPathDB" id="FungiDB:CJI96_0003085"/>
<feature type="transmembrane region" description="Helical" evidence="7">
    <location>
        <begin position="451"/>
        <end position="474"/>
    </location>
</feature>
<dbReference type="Proteomes" id="UP000037122">
    <property type="component" value="Unassembled WGS sequence"/>
</dbReference>
<feature type="transmembrane region" description="Helical" evidence="7">
    <location>
        <begin position="308"/>
        <end position="329"/>
    </location>
</feature>
<evidence type="ECO:0000256" key="5">
    <source>
        <dbReference type="ARBA" id="ARBA00023136"/>
    </source>
</evidence>
<feature type="transmembrane region" description="Helical" evidence="7">
    <location>
        <begin position="420"/>
        <end position="439"/>
    </location>
</feature>
<comment type="caution">
    <text evidence="9">The sequence shown here is derived from an EMBL/GenBank/DDBJ whole genome shotgun (WGS) entry which is preliminary data.</text>
</comment>
<evidence type="ECO:0000313" key="9">
    <source>
        <dbReference type="EMBL" id="KND98875.1"/>
    </source>
</evidence>
<evidence type="ECO:0000256" key="7">
    <source>
        <dbReference type="SAM" id="Phobius"/>
    </source>
</evidence>
<feature type="transmembrane region" description="Helical" evidence="7">
    <location>
        <begin position="612"/>
        <end position="633"/>
    </location>
</feature>
<dbReference type="Pfam" id="PF01490">
    <property type="entry name" value="Aa_trans"/>
    <property type="match status" value="1"/>
</dbReference>
<feature type="transmembrane region" description="Helical" evidence="7">
    <location>
        <begin position="261"/>
        <end position="281"/>
    </location>
</feature>
<sequence>MTQPRAITGRRDSIAKLTRSLFNSKTNSPRSYSALNLYKRNASFLNQIGGTPSSLHSSENVIEDSSHSGRSNSPNIEERDGEDEPDLTLGIKDPKVLQTVAKHLNNSHEDGLAAEGADITRALYKLSNDSRPGLKRSKSDLLLEPGSRRGSTASHLRVPGGFRRHFILAKNKRTPSLITRNFVEFLSIYGHFAGEDLEDEEDLACHYEPYLPYGEDTPLLPSDVNPNGTASDTKAYFLLLKAFVGTGVLFLPKAFSSGGLLFSAVVLFLFGLLSFWCYYILVQSKVATKVSGFAEIGLKTYGVNLQRLILFSIIISQIGFVAAYIVFTAENLRAFLVNISSYQTRDLDIFWFILFQAVILTPLSMIRDITRLSLLALLANIFIFAGLVTILYYTIRQYFQNHLIPGEGIHFFFNKSESSLFIGVAIFAFEGIGLIIPIQESMIYPSHFPKVLLSVILTISSIFVFVGSIGYLTYGKKIHTVILLNLPQESPTVIMTQVLYACAILLSTPIQIFPAVRLIELKFFLPHKSGRYSARVKWQKNLLRCLFVLTTATIALYGGKNLDKFVSFVGCFACIPLVYMYPPMLHLKTCCQTDCEDCFTVKPDRDATKKRWLAHLDYFLILLGALAVVYTTYDILAH</sequence>
<protein>
    <recommendedName>
        <fullName evidence="8">Amino acid transporter transmembrane domain-containing protein</fullName>
    </recommendedName>
</protein>
<name>A0A0L0NYV7_CANAR</name>
<feature type="transmembrane region" description="Helical" evidence="7">
    <location>
        <begin position="349"/>
        <end position="366"/>
    </location>
</feature>
<keyword evidence="4 7" id="KW-1133">Transmembrane helix</keyword>
<evidence type="ECO:0000256" key="2">
    <source>
        <dbReference type="ARBA" id="ARBA00008066"/>
    </source>
</evidence>
<comment type="similarity">
    <text evidence="2">Belongs to the amino acid/polyamine transporter 2 family.</text>
</comment>
<feature type="compositionally biased region" description="Polar residues" evidence="6">
    <location>
        <begin position="49"/>
        <end position="60"/>
    </location>
</feature>
<dbReference type="GO" id="GO:0005302">
    <property type="term" value="F:L-tyrosine transmembrane transporter activity"/>
    <property type="evidence" value="ECO:0007669"/>
    <property type="project" value="TreeGrafter"/>
</dbReference>
<organism evidence="9 10">
    <name type="scientific">Candidozyma auris</name>
    <name type="common">Yeast</name>
    <name type="synonym">Candida auris</name>
    <dbReference type="NCBI Taxonomy" id="498019"/>
    <lineage>
        <taxon>Eukaryota</taxon>
        <taxon>Fungi</taxon>
        <taxon>Dikarya</taxon>
        <taxon>Ascomycota</taxon>
        <taxon>Saccharomycotina</taxon>
        <taxon>Pichiomycetes</taxon>
        <taxon>Metschnikowiaceae</taxon>
        <taxon>Candidozyma</taxon>
    </lineage>
</organism>
<dbReference type="EMBL" id="LGST01000029">
    <property type="protein sequence ID" value="KND98875.1"/>
    <property type="molecule type" value="Genomic_DNA"/>
</dbReference>
<dbReference type="InterPro" id="IPR013057">
    <property type="entry name" value="AA_transpt_TM"/>
</dbReference>
<evidence type="ECO:0000256" key="6">
    <source>
        <dbReference type="SAM" id="MobiDB-lite"/>
    </source>
</evidence>
<reference evidence="10" key="1">
    <citation type="journal article" date="2015" name="BMC Genomics">
        <title>Draft genome of a commonly misdiagnosed multidrug resistant pathogen Candida auris.</title>
        <authorList>
            <person name="Chatterjee S."/>
            <person name="Alampalli S.V."/>
            <person name="Nageshan R.K."/>
            <person name="Chettiar S.T."/>
            <person name="Joshi S."/>
            <person name="Tatu U.S."/>
        </authorList>
    </citation>
    <scope>NUCLEOTIDE SEQUENCE [LARGE SCALE GENOMIC DNA]</scope>
    <source>
        <strain evidence="10">6684</strain>
    </source>
</reference>
<dbReference type="VEuPathDB" id="FungiDB:CJJ09_003496"/>
<feature type="region of interest" description="Disordered" evidence="6">
    <location>
        <begin position="49"/>
        <end position="89"/>
    </location>
</feature>
<evidence type="ECO:0000256" key="4">
    <source>
        <dbReference type="ARBA" id="ARBA00022989"/>
    </source>
</evidence>
<feature type="transmembrane region" description="Helical" evidence="7">
    <location>
        <begin position="373"/>
        <end position="395"/>
    </location>
</feature>
<feature type="transmembrane region" description="Helical" evidence="7">
    <location>
        <begin position="494"/>
        <end position="520"/>
    </location>
</feature>
<comment type="subcellular location">
    <subcellularLocation>
        <location evidence="1">Membrane</location>
        <topology evidence="1">Multi-pass membrane protein</topology>
    </subcellularLocation>
</comment>
<dbReference type="GO" id="GO:0005774">
    <property type="term" value="C:vacuolar membrane"/>
    <property type="evidence" value="ECO:0007669"/>
    <property type="project" value="TreeGrafter"/>
</dbReference>
<proteinExistence type="inferred from homology"/>
<dbReference type="PANTHER" id="PTHR22950">
    <property type="entry name" value="AMINO ACID TRANSPORTER"/>
    <property type="match status" value="1"/>
</dbReference>
<feature type="domain" description="Amino acid transporter transmembrane" evidence="8">
    <location>
        <begin position="229"/>
        <end position="635"/>
    </location>
</feature>
<keyword evidence="3 7" id="KW-0812">Transmembrane</keyword>
<evidence type="ECO:0000256" key="1">
    <source>
        <dbReference type="ARBA" id="ARBA00004141"/>
    </source>
</evidence>
<evidence type="ECO:0000259" key="8">
    <source>
        <dbReference type="Pfam" id="PF01490"/>
    </source>
</evidence>
<dbReference type="VEuPathDB" id="FungiDB:CJI97_001365"/>
<dbReference type="VEuPathDB" id="FungiDB:QG37_04216"/>
<dbReference type="VEuPathDB" id="FungiDB:B9J08_001241"/>
<feature type="transmembrane region" description="Helical" evidence="7">
    <location>
        <begin position="541"/>
        <end position="559"/>
    </location>
</feature>
<evidence type="ECO:0000256" key="3">
    <source>
        <dbReference type="ARBA" id="ARBA00022692"/>
    </source>
</evidence>
<feature type="region of interest" description="Disordered" evidence="6">
    <location>
        <begin position="129"/>
        <end position="155"/>
    </location>
</feature>
<feature type="transmembrane region" description="Helical" evidence="7">
    <location>
        <begin position="565"/>
        <end position="582"/>
    </location>
</feature>